<proteinExistence type="inferred from homology"/>
<organism evidence="4 5">
    <name type="scientific">Zingiber officinale</name>
    <name type="common">Ginger</name>
    <name type="synonym">Amomum zingiber</name>
    <dbReference type="NCBI Taxonomy" id="94328"/>
    <lineage>
        <taxon>Eukaryota</taxon>
        <taxon>Viridiplantae</taxon>
        <taxon>Streptophyta</taxon>
        <taxon>Embryophyta</taxon>
        <taxon>Tracheophyta</taxon>
        <taxon>Spermatophyta</taxon>
        <taxon>Magnoliopsida</taxon>
        <taxon>Liliopsida</taxon>
        <taxon>Zingiberales</taxon>
        <taxon>Zingiberaceae</taxon>
        <taxon>Zingiber</taxon>
    </lineage>
</organism>
<accession>A0A8J5KXJ2</accession>
<keyword evidence="3" id="KW-0812">Transmembrane</keyword>
<dbReference type="Gene3D" id="3.40.50.1110">
    <property type="entry name" value="SGNH hydrolase"/>
    <property type="match status" value="1"/>
</dbReference>
<comment type="caution">
    <text evidence="4">The sequence shown here is derived from an EMBL/GenBank/DDBJ whole genome shotgun (WGS) entry which is preliminary data.</text>
</comment>
<dbReference type="GO" id="GO:0016788">
    <property type="term" value="F:hydrolase activity, acting on ester bonds"/>
    <property type="evidence" value="ECO:0007669"/>
    <property type="project" value="InterPro"/>
</dbReference>
<evidence type="ECO:0000256" key="2">
    <source>
        <dbReference type="ARBA" id="ARBA00023180"/>
    </source>
</evidence>
<keyword evidence="3" id="KW-1133">Transmembrane helix</keyword>
<dbReference type="InterPro" id="IPR036514">
    <property type="entry name" value="SGNH_hydro_sf"/>
</dbReference>
<keyword evidence="5" id="KW-1185">Reference proteome</keyword>
<dbReference type="Pfam" id="PF00657">
    <property type="entry name" value="Lipase_GDSL"/>
    <property type="match status" value="1"/>
</dbReference>
<keyword evidence="2" id="KW-0325">Glycoprotein</keyword>
<dbReference type="EMBL" id="JACMSC010000010">
    <property type="protein sequence ID" value="KAG6503018.1"/>
    <property type="molecule type" value="Genomic_DNA"/>
</dbReference>
<dbReference type="PANTHER" id="PTHR22835:SF659">
    <property type="entry name" value="GDSL LIPASE_ACYLHYDROLASE, PUTATIVE (AFU_ORTHOLOGUE AFUA_2G00510)-RELATED"/>
    <property type="match status" value="1"/>
</dbReference>
<gene>
    <name evidence="4" type="ORF">ZIOFF_035307</name>
</gene>
<feature type="transmembrane region" description="Helical" evidence="3">
    <location>
        <begin position="89"/>
        <end position="112"/>
    </location>
</feature>
<evidence type="ECO:0000256" key="1">
    <source>
        <dbReference type="ARBA" id="ARBA00008668"/>
    </source>
</evidence>
<sequence length="349" mass="38648">MPTAAPDCKDFLGKSLFIVGEFGGNDYSTALFFGRSIDEVTTFVPHVVHAISDGVEVIKLTKSIYGTKNSIDRSHIYIYICMRVRLQRLIGLGAVDIIVPGLLPVGCFPLYLTNYQTPYKQDYGPKTGCARRYNTLSWLHNAQLRRALDDLRRKYPAISLRYADYYSQIFDFAINPLKYGIGFIIKGISERRPLSQSASVTVASKAHNSTSDVEQLLVADIYVQLEENRFDKRSRKSMSGNMWHNIESTTPSSVEIDPSLVLGLGQQLVACTVAKQVAGGRRGHQASSWQPMGGQQAACSQQAAGDHHMARLRRKEGEKRWAGGVTGDQGKRSKVSTGGKKCKGLEFAF</sequence>
<evidence type="ECO:0000256" key="3">
    <source>
        <dbReference type="SAM" id="Phobius"/>
    </source>
</evidence>
<evidence type="ECO:0008006" key="6">
    <source>
        <dbReference type="Google" id="ProtNLM"/>
    </source>
</evidence>
<dbReference type="PANTHER" id="PTHR22835">
    <property type="entry name" value="ZINC FINGER FYVE DOMAIN CONTAINING PROTEIN"/>
    <property type="match status" value="1"/>
</dbReference>
<dbReference type="InterPro" id="IPR001087">
    <property type="entry name" value="GDSL"/>
</dbReference>
<evidence type="ECO:0000313" key="5">
    <source>
        <dbReference type="Proteomes" id="UP000734854"/>
    </source>
</evidence>
<reference evidence="4 5" key="1">
    <citation type="submission" date="2020-08" db="EMBL/GenBank/DDBJ databases">
        <title>Plant Genome Project.</title>
        <authorList>
            <person name="Zhang R.-G."/>
        </authorList>
    </citation>
    <scope>NUCLEOTIDE SEQUENCE [LARGE SCALE GENOMIC DNA]</scope>
    <source>
        <tissue evidence="4">Rhizome</tissue>
    </source>
</reference>
<keyword evidence="3" id="KW-0472">Membrane</keyword>
<dbReference type="Proteomes" id="UP000734854">
    <property type="component" value="Unassembled WGS sequence"/>
</dbReference>
<evidence type="ECO:0000313" key="4">
    <source>
        <dbReference type="EMBL" id="KAG6503018.1"/>
    </source>
</evidence>
<dbReference type="AlphaFoldDB" id="A0A8J5KXJ2"/>
<name>A0A8J5KXJ2_ZINOF</name>
<comment type="similarity">
    <text evidence="1">Belongs to the 'GDSL' lipolytic enzyme family.</text>
</comment>
<protein>
    <recommendedName>
        <fullName evidence="6">GDSL esterase/lipase</fullName>
    </recommendedName>
</protein>